<keyword evidence="2" id="KW-0472">Membrane</keyword>
<reference evidence="3 4" key="1">
    <citation type="submission" date="2019-06" db="EMBL/GenBank/DDBJ databases">
        <title>Sequencing the genomes of 1000 actinobacteria strains.</title>
        <authorList>
            <person name="Klenk H.-P."/>
        </authorList>
    </citation>
    <scope>NUCLEOTIDE SEQUENCE [LARGE SCALE GENOMIC DNA]</scope>
    <source>
        <strain evidence="3 4">DSM 17305</strain>
    </source>
</reference>
<keyword evidence="2" id="KW-0812">Transmembrane</keyword>
<accession>A0A542ET08</accession>
<dbReference type="AlphaFoldDB" id="A0A542ET08"/>
<gene>
    <name evidence="3" type="ORF">FB475_2595</name>
</gene>
<dbReference type="EMBL" id="VFMM01000001">
    <property type="protein sequence ID" value="TQJ18460.1"/>
    <property type="molecule type" value="Genomic_DNA"/>
</dbReference>
<evidence type="ECO:0000313" key="3">
    <source>
        <dbReference type="EMBL" id="TQJ18460.1"/>
    </source>
</evidence>
<proteinExistence type="predicted"/>
<protein>
    <submittedName>
        <fullName evidence="3">Uncharacterized protein</fullName>
    </submittedName>
</protein>
<dbReference type="Proteomes" id="UP000316298">
    <property type="component" value="Unassembled WGS sequence"/>
</dbReference>
<feature type="transmembrane region" description="Helical" evidence="2">
    <location>
        <begin position="64"/>
        <end position="80"/>
    </location>
</feature>
<feature type="transmembrane region" description="Helical" evidence="2">
    <location>
        <begin position="92"/>
        <end position="112"/>
    </location>
</feature>
<evidence type="ECO:0000313" key="4">
    <source>
        <dbReference type="Proteomes" id="UP000316298"/>
    </source>
</evidence>
<feature type="region of interest" description="Disordered" evidence="1">
    <location>
        <begin position="127"/>
        <end position="147"/>
    </location>
</feature>
<comment type="caution">
    <text evidence="3">The sequence shown here is derived from an EMBL/GenBank/DDBJ whole genome shotgun (WGS) entry which is preliminary data.</text>
</comment>
<feature type="transmembrane region" description="Helical" evidence="2">
    <location>
        <begin position="30"/>
        <end position="52"/>
    </location>
</feature>
<organism evidence="3 4">
    <name type="scientific">Kribbella jejuensis</name>
    <dbReference type="NCBI Taxonomy" id="236068"/>
    <lineage>
        <taxon>Bacteria</taxon>
        <taxon>Bacillati</taxon>
        <taxon>Actinomycetota</taxon>
        <taxon>Actinomycetes</taxon>
        <taxon>Propionibacteriales</taxon>
        <taxon>Kribbellaceae</taxon>
        <taxon>Kribbella</taxon>
    </lineage>
</organism>
<evidence type="ECO:0000256" key="1">
    <source>
        <dbReference type="SAM" id="MobiDB-lite"/>
    </source>
</evidence>
<keyword evidence="2" id="KW-1133">Transmembrane helix</keyword>
<name>A0A542ET08_9ACTN</name>
<evidence type="ECO:0000256" key="2">
    <source>
        <dbReference type="SAM" id="Phobius"/>
    </source>
</evidence>
<sequence length="147" mass="15509">MLALLGGALVACVVGGVAIASDAPPVLACAAAVALVALGPVLPPRGLARFIVRRQRKPLEVTRVAFLFAFIGIRLVWASTKALDASTSWLRFTGWVALTWFGTMGASFVAALRQAAALRVGRTDGRSPLRLGRRQNARGSDDVGRRS</sequence>
<keyword evidence="4" id="KW-1185">Reference proteome</keyword>